<dbReference type="Gene3D" id="3.30.70.330">
    <property type="match status" value="1"/>
</dbReference>
<dbReference type="GO" id="GO:0046294">
    <property type="term" value="P:formaldehyde catabolic process"/>
    <property type="evidence" value="ECO:0007669"/>
    <property type="project" value="TreeGrafter"/>
</dbReference>
<dbReference type="PROSITE" id="PS50102">
    <property type="entry name" value="RRM"/>
    <property type="match status" value="1"/>
</dbReference>
<feature type="domain" description="RRM" evidence="4">
    <location>
        <begin position="233"/>
        <end position="282"/>
    </location>
</feature>
<evidence type="ECO:0000256" key="3">
    <source>
        <dbReference type="PROSITE-ProRule" id="PRU00176"/>
    </source>
</evidence>
<accession>A0A834YHF6</accession>
<keyword evidence="6" id="KW-1185">Reference proteome</keyword>
<evidence type="ECO:0000256" key="1">
    <source>
        <dbReference type="ARBA" id="ARBA00022723"/>
    </source>
</evidence>
<organism evidence="5 6">
    <name type="scientific">Tetracentron sinense</name>
    <name type="common">Spur-leaf</name>
    <dbReference type="NCBI Taxonomy" id="13715"/>
    <lineage>
        <taxon>Eukaryota</taxon>
        <taxon>Viridiplantae</taxon>
        <taxon>Streptophyta</taxon>
        <taxon>Embryophyta</taxon>
        <taxon>Tracheophyta</taxon>
        <taxon>Spermatophyta</taxon>
        <taxon>Magnoliopsida</taxon>
        <taxon>Trochodendrales</taxon>
        <taxon>Trochodendraceae</taxon>
        <taxon>Tetracentron</taxon>
    </lineage>
</organism>
<gene>
    <name evidence="5" type="ORF">HHK36_027387</name>
</gene>
<keyword evidence="2" id="KW-0862">Zinc</keyword>
<evidence type="ECO:0000259" key="4">
    <source>
        <dbReference type="PROSITE" id="PS50102"/>
    </source>
</evidence>
<keyword evidence="1" id="KW-0479">Metal-binding</keyword>
<dbReference type="InterPro" id="IPR011032">
    <property type="entry name" value="GroES-like_sf"/>
</dbReference>
<dbReference type="GO" id="GO:0003723">
    <property type="term" value="F:RNA binding"/>
    <property type="evidence" value="ECO:0007669"/>
    <property type="project" value="UniProtKB-UniRule"/>
</dbReference>
<evidence type="ECO:0000256" key="2">
    <source>
        <dbReference type="ARBA" id="ARBA00022833"/>
    </source>
</evidence>
<dbReference type="GO" id="GO:0008270">
    <property type="term" value="F:zinc ion binding"/>
    <property type="evidence" value="ECO:0007669"/>
    <property type="project" value="TreeGrafter"/>
</dbReference>
<dbReference type="SUPFAM" id="SSF50129">
    <property type="entry name" value="GroES-like"/>
    <property type="match status" value="1"/>
</dbReference>
<dbReference type="InterPro" id="IPR036291">
    <property type="entry name" value="NAD(P)-bd_dom_sf"/>
</dbReference>
<reference evidence="5 6" key="1">
    <citation type="submission" date="2020-04" db="EMBL/GenBank/DDBJ databases">
        <title>Plant Genome Project.</title>
        <authorList>
            <person name="Zhang R.-G."/>
        </authorList>
    </citation>
    <scope>NUCLEOTIDE SEQUENCE [LARGE SCALE GENOMIC DNA]</scope>
    <source>
        <strain evidence="5">YNK0</strain>
        <tissue evidence="5">Leaf</tissue>
    </source>
</reference>
<proteinExistence type="predicted"/>
<dbReference type="InterPro" id="IPR035979">
    <property type="entry name" value="RBD_domain_sf"/>
</dbReference>
<sequence>MGSMSDEIVNGYFNPSEAIGKVITCKGKRFNPSDEIVNGFFNPSEAIGKVITYKAAVVWGPGQPFVIEEVQVDPPKKKEVRIKILYTSICHTDLGAWKGLKIREMTGGGVDYSFECAGNLDVLREAFLSTHDVWVGVDDDFGNSSDAEIVPFHPMEFFDSRRLTGTVFGDFNGKSQLPNFATQCMRGEEKIKAQERFCSFWVQRIAAAAESKIRQFQMVGGNNAGQFGDTTYTKIFVGGLAWETQRETMRRYFEQFGEIQEAVVITDKNTGRSKGYGFNYYSVYGGQQFPPYNAAAPRPPFFHSFYPFYAQFAQSTQAQSSGIQYPQMIQYPYLPQHYGVTGNAPLPTSAAPASITAGYNSNQCSDSNSIEEFHFLIHPLDHIRIDKSNQQCNATGATGTVGVAGSGLGALRVTGTTSEQNSSA</sequence>
<dbReference type="SMART" id="SM00360">
    <property type="entry name" value="RRM"/>
    <property type="match status" value="1"/>
</dbReference>
<dbReference type="AlphaFoldDB" id="A0A834YHF6"/>
<dbReference type="EMBL" id="JABCRI010000021">
    <property type="protein sequence ID" value="KAF8379922.1"/>
    <property type="molecule type" value="Genomic_DNA"/>
</dbReference>
<name>A0A834YHF6_TETSI</name>
<dbReference type="Gene3D" id="3.90.180.10">
    <property type="entry name" value="Medium-chain alcohol dehydrogenases, catalytic domain"/>
    <property type="match status" value="2"/>
</dbReference>
<protein>
    <recommendedName>
        <fullName evidence="4">RRM domain-containing protein</fullName>
    </recommendedName>
</protein>
<dbReference type="PANTHER" id="PTHR43880:SF56">
    <property type="entry name" value="ALCOHOL DEHYDROGENASE-LIKE 4"/>
    <property type="match status" value="1"/>
</dbReference>
<comment type="caution">
    <text evidence="5">The sequence shown here is derived from an EMBL/GenBank/DDBJ whole genome shotgun (WGS) entry which is preliminary data.</text>
</comment>
<dbReference type="SUPFAM" id="SSF51735">
    <property type="entry name" value="NAD(P)-binding Rossmann-fold domains"/>
    <property type="match status" value="1"/>
</dbReference>
<dbReference type="GO" id="GO:0005829">
    <property type="term" value="C:cytosol"/>
    <property type="evidence" value="ECO:0007669"/>
    <property type="project" value="TreeGrafter"/>
</dbReference>
<dbReference type="Gene3D" id="3.40.50.720">
    <property type="entry name" value="NAD(P)-binding Rossmann-like Domain"/>
    <property type="match status" value="1"/>
</dbReference>
<keyword evidence="3" id="KW-0694">RNA-binding</keyword>
<dbReference type="GO" id="GO:0051903">
    <property type="term" value="F:S-(hydroxymethyl)glutathione dehydrogenase [NAD(P)+] activity"/>
    <property type="evidence" value="ECO:0007669"/>
    <property type="project" value="TreeGrafter"/>
</dbReference>
<dbReference type="Pfam" id="PF00076">
    <property type="entry name" value="RRM_1"/>
    <property type="match status" value="1"/>
</dbReference>
<evidence type="ECO:0000313" key="6">
    <source>
        <dbReference type="Proteomes" id="UP000655225"/>
    </source>
</evidence>
<dbReference type="InterPro" id="IPR000504">
    <property type="entry name" value="RRM_dom"/>
</dbReference>
<dbReference type="SUPFAM" id="SSF54928">
    <property type="entry name" value="RNA-binding domain, RBD"/>
    <property type="match status" value="1"/>
</dbReference>
<evidence type="ECO:0000313" key="5">
    <source>
        <dbReference type="EMBL" id="KAF8379922.1"/>
    </source>
</evidence>
<dbReference type="Proteomes" id="UP000655225">
    <property type="component" value="Unassembled WGS sequence"/>
</dbReference>
<dbReference type="PANTHER" id="PTHR43880">
    <property type="entry name" value="ALCOHOL DEHYDROGENASE"/>
    <property type="match status" value="1"/>
</dbReference>
<dbReference type="InterPro" id="IPR012677">
    <property type="entry name" value="Nucleotide-bd_a/b_plait_sf"/>
</dbReference>